<reference evidence="4" key="1">
    <citation type="submission" date="2025-08" db="UniProtKB">
        <authorList>
            <consortium name="RefSeq"/>
        </authorList>
    </citation>
    <scope>IDENTIFICATION</scope>
</reference>
<dbReference type="Pfam" id="PF07679">
    <property type="entry name" value="I-set"/>
    <property type="match status" value="6"/>
</dbReference>
<dbReference type="RefSeq" id="XP_026546466.1">
    <property type="nucleotide sequence ID" value="XM_026690681.1"/>
</dbReference>
<keyword evidence="1" id="KW-1133">Transmembrane helix</keyword>
<dbReference type="GO" id="GO:0075512">
    <property type="term" value="P:clathrin-dependent endocytosis of virus by host cell"/>
    <property type="evidence" value="ECO:0007669"/>
    <property type="project" value="TreeGrafter"/>
</dbReference>
<dbReference type="CDD" id="cd00096">
    <property type="entry name" value="Ig"/>
    <property type="match status" value="5"/>
</dbReference>
<keyword evidence="3" id="KW-1185">Reference proteome</keyword>
<keyword evidence="1" id="KW-0812">Transmembrane</keyword>
<dbReference type="InterPro" id="IPR007110">
    <property type="entry name" value="Ig-like_dom"/>
</dbReference>
<dbReference type="InterPro" id="IPR013783">
    <property type="entry name" value="Ig-like_fold"/>
</dbReference>
<organism evidence="3 4">
    <name type="scientific">Notechis scutatus</name>
    <name type="common">mainland tiger snake</name>
    <dbReference type="NCBI Taxonomy" id="8663"/>
    <lineage>
        <taxon>Eukaryota</taxon>
        <taxon>Metazoa</taxon>
        <taxon>Chordata</taxon>
        <taxon>Craniata</taxon>
        <taxon>Vertebrata</taxon>
        <taxon>Euteleostomi</taxon>
        <taxon>Lepidosauria</taxon>
        <taxon>Squamata</taxon>
        <taxon>Bifurcata</taxon>
        <taxon>Unidentata</taxon>
        <taxon>Episquamata</taxon>
        <taxon>Toxicofera</taxon>
        <taxon>Serpentes</taxon>
        <taxon>Colubroidea</taxon>
        <taxon>Elapidae</taxon>
        <taxon>Hydrophiinae</taxon>
        <taxon>Notechis</taxon>
    </lineage>
</organism>
<feature type="domain" description="Ig-like" evidence="2">
    <location>
        <begin position="1119"/>
        <end position="1195"/>
    </location>
</feature>
<dbReference type="PANTHER" id="PTHR47243">
    <property type="entry name" value="SIALOADHESIN"/>
    <property type="match status" value="1"/>
</dbReference>
<dbReference type="SMART" id="SM00409">
    <property type="entry name" value="IG"/>
    <property type="match status" value="14"/>
</dbReference>
<feature type="domain" description="Ig-like" evidence="2">
    <location>
        <begin position="2"/>
        <end position="72"/>
    </location>
</feature>
<dbReference type="GO" id="GO:0046790">
    <property type="term" value="F:virion binding"/>
    <property type="evidence" value="ECO:0007669"/>
    <property type="project" value="TreeGrafter"/>
</dbReference>
<evidence type="ECO:0000256" key="1">
    <source>
        <dbReference type="SAM" id="Phobius"/>
    </source>
</evidence>
<feature type="domain" description="Ig-like" evidence="2">
    <location>
        <begin position="834"/>
        <end position="931"/>
    </location>
</feature>
<feature type="domain" description="Ig-like" evidence="2">
    <location>
        <begin position="652"/>
        <end position="733"/>
    </location>
</feature>
<feature type="domain" description="Ig-like" evidence="2">
    <location>
        <begin position="561"/>
        <end position="642"/>
    </location>
</feature>
<dbReference type="InterPro" id="IPR036179">
    <property type="entry name" value="Ig-like_dom_sf"/>
</dbReference>
<feature type="domain" description="Ig-like" evidence="2">
    <location>
        <begin position="178"/>
        <end position="270"/>
    </location>
</feature>
<dbReference type="InterPro" id="IPR003598">
    <property type="entry name" value="Ig_sub2"/>
</dbReference>
<gene>
    <name evidence="4" type="primary">SIGLEC1</name>
</gene>
<feature type="domain" description="Ig-like" evidence="2">
    <location>
        <begin position="740"/>
        <end position="826"/>
    </location>
</feature>
<dbReference type="Gene3D" id="2.60.40.10">
    <property type="entry name" value="Immunoglobulins"/>
    <property type="match status" value="14"/>
</dbReference>
<dbReference type="GO" id="GO:0005769">
    <property type="term" value="C:early endosome"/>
    <property type="evidence" value="ECO:0007669"/>
    <property type="project" value="TreeGrafter"/>
</dbReference>
<dbReference type="InterPro" id="IPR003599">
    <property type="entry name" value="Ig_sub"/>
</dbReference>
<keyword evidence="1" id="KW-0472">Membrane</keyword>
<sequence>APKGVQVTLEPPSKNIRVGDTVSLICNVNSSYPEPTAFRWFKDGIACGTEQVKIIQRASLKDYGRYHCEAENPLGTGLAEGVPLPIFAAVLSASPSSSIREGEMVTLTCEVPGEDLQEIHYSWFKNNIWFKEGSARILTLQEAAAGDTGYYTCKVQNNKGSETSSILGLTVFYPPRSPSLALFQETQRGQLAIVHCTVDSNPQSTLKLFREQQLLATTSSHSAPNQRIGIVATRNSLKLEIQKITPEDEGEYQCVATNKYGNATTSSVFRSQNAPSLPVMTSFLETQGGHLGIIQCTVDSDPPSEIALYKGDVLVGSNSPVQLDTDSRIRATSSPNTLKVTIQELRLDDEGEYVCSAQNRYGDTMTTMEFTAETTSITITPSPEVHEGDAVRLSCTLSGNLPASANFSWFKEGLLLPGVFGDSLLLEHAAVGDAGAYKCRVEYPGASKISSSASLSVLYAPRNLQVSVFTESERGTVAIFQCSVDSHPPATWVLRKGDVVLASSHPKNDSASNRISVTTGPNTMRVEMSRVVPEDEGSYNVTATNAHGAASRQLYFRVQTARILVSPSPMVLEGEQVSLTCDVMGSLPEDASFSWYRNSKHLQGLTEGTLTFLPVSPQDAGAYYCKAQTADGNSLSTSPSVSLTVFYPPRKPHVTAFLETPSSRVAVLHCTVESNPQAQLSLRKGQELLATSTDSGLGHPLRVKISPTYNSLRVEIWDVVMEDEGEYACLASNRYGNESAKITFRAEAAKLWISPPDVLEGNSVNLTCAVDSDAVREMHYVWFKNGEWYAEGLVQTLTFHQATIEDTGTYYCTAQTRERMRNSSLSTLNVLYPPRNVLVKSFLEIQKGQVAIILCTADSNPPSVLSLRHDDQVLASTISKVRGVPGLKLRAASSPNSLRLEIRDVNLKDEGRYECRASNSLGQAQASFNLSVETIRLVIEPDPDVHEGQRVSLTCEDANFQPSALYTWYKDARWLAEGSATSFLLRAVTPQDMGSYSCQAQDERGIRMSPPVALYVHYEPKKVTLTSFLESSSGNQAVLQCAVESYPASELTLHRGNVVVAASSRHLGHLPAQRYVVHASHNVLRVEIQKVLQEDEGQYLCLAKNAYGTSAASIHLRVPSARITVDPSPDVHEGTPANLTCEIASQVVGPMNYTWFKNSRWLWDSPDPSLLLSRVTRGDTGAYHCQASGRTSSLTSAIVLLKVHYAPERPSMNTYLDVQNGRLAIITCQVESYPPSNLTISMYKGGQHLPVTKGFSPAGQRFHTFYSYNRLRLEIRNLTRKDSGDFVCQANNICGNATSSISFSAGVISELTIYKILTGIAFALISIAALAGLIFGVQQNSS</sequence>
<protein>
    <submittedName>
        <fullName evidence="4">Sialoadhesin</fullName>
    </submittedName>
</protein>
<feature type="domain" description="Ig-like" evidence="2">
    <location>
        <begin position="275"/>
        <end position="371"/>
    </location>
</feature>
<dbReference type="GO" id="GO:0005886">
    <property type="term" value="C:plasma membrane"/>
    <property type="evidence" value="ECO:0007669"/>
    <property type="project" value="TreeGrafter"/>
</dbReference>
<proteinExistence type="predicted"/>
<evidence type="ECO:0000313" key="3">
    <source>
        <dbReference type="Proteomes" id="UP000504612"/>
    </source>
</evidence>
<dbReference type="PANTHER" id="PTHR47243:SF1">
    <property type="entry name" value="SIALOADHESIN"/>
    <property type="match status" value="1"/>
</dbReference>
<dbReference type="PROSITE" id="PS50835">
    <property type="entry name" value="IG_LIKE"/>
    <property type="match status" value="13"/>
</dbReference>
<evidence type="ECO:0000313" key="4">
    <source>
        <dbReference type="RefSeq" id="XP_026546466.1"/>
    </source>
</evidence>
<dbReference type="SMART" id="SM00408">
    <property type="entry name" value="IGc2"/>
    <property type="match status" value="14"/>
</dbReference>
<evidence type="ECO:0000259" key="2">
    <source>
        <dbReference type="PROSITE" id="PS50835"/>
    </source>
</evidence>
<name>A0A6J1VTW3_9SAUR</name>
<feature type="domain" description="Ig-like" evidence="2">
    <location>
        <begin position="375"/>
        <end position="456"/>
    </location>
</feature>
<feature type="non-terminal residue" evidence="4">
    <location>
        <position position="1342"/>
    </location>
</feature>
<accession>A0A6J1VTW3</accession>
<dbReference type="CTD" id="6614"/>
<dbReference type="Pfam" id="PF13895">
    <property type="entry name" value="Ig_2"/>
    <property type="match status" value="4"/>
</dbReference>
<feature type="domain" description="Ig-like" evidence="2">
    <location>
        <begin position="85"/>
        <end position="170"/>
    </location>
</feature>
<dbReference type="KEGG" id="nss:113428125"/>
<dbReference type="SUPFAM" id="SSF48726">
    <property type="entry name" value="Immunoglobulin"/>
    <property type="match status" value="14"/>
</dbReference>
<dbReference type="InterPro" id="IPR013098">
    <property type="entry name" value="Ig_I-set"/>
</dbReference>
<feature type="domain" description="Ig-like" evidence="2">
    <location>
        <begin position="1210"/>
        <end position="1304"/>
    </location>
</feature>
<dbReference type="GO" id="GO:0005770">
    <property type="term" value="C:late endosome"/>
    <property type="evidence" value="ECO:0007669"/>
    <property type="project" value="TreeGrafter"/>
</dbReference>
<feature type="transmembrane region" description="Helical" evidence="1">
    <location>
        <begin position="1316"/>
        <end position="1337"/>
    </location>
</feature>
<feature type="non-terminal residue" evidence="4">
    <location>
        <position position="1"/>
    </location>
</feature>
<dbReference type="Proteomes" id="UP000504612">
    <property type="component" value="Unplaced"/>
</dbReference>
<dbReference type="Pfam" id="PF13927">
    <property type="entry name" value="Ig_3"/>
    <property type="match status" value="4"/>
</dbReference>
<feature type="domain" description="Ig-like" evidence="2">
    <location>
        <begin position="1020"/>
        <end position="1117"/>
    </location>
</feature>
<feature type="domain" description="Ig-like" evidence="2">
    <location>
        <begin position="933"/>
        <end position="1009"/>
    </location>
</feature>
<dbReference type="GeneID" id="113428125"/>